<dbReference type="Proteomes" id="UP001150879">
    <property type="component" value="Unassembled WGS sequence"/>
</dbReference>
<evidence type="ECO:0000313" key="2">
    <source>
        <dbReference type="Proteomes" id="UP001150879"/>
    </source>
</evidence>
<accession>A0A9W9MSH2</accession>
<evidence type="ECO:0000313" key="1">
    <source>
        <dbReference type="EMBL" id="KAJ5206565.1"/>
    </source>
</evidence>
<comment type="caution">
    <text evidence="1">The sequence shown here is derived from an EMBL/GenBank/DDBJ whole genome shotgun (WGS) entry which is preliminary data.</text>
</comment>
<name>A0A9W9MSH2_9EURO</name>
<protein>
    <submittedName>
        <fullName evidence="1">Major facilitator superfamily domain general substrate transporter</fullName>
    </submittedName>
</protein>
<dbReference type="OrthoDB" id="4360370at2759"/>
<dbReference type="EMBL" id="JAPQKP010000002">
    <property type="protein sequence ID" value="KAJ5206565.1"/>
    <property type="molecule type" value="Genomic_DNA"/>
</dbReference>
<sequence>MPDNLGIVISYDVLFGFWSGSAIGIAPVCVSQVCEIQDYGKRVGTTWTLVSFRTIIALALAGPIQ</sequence>
<reference evidence="1" key="2">
    <citation type="journal article" date="2023" name="IMA Fungus">
        <title>Comparative genomic study of the Penicillium genus elucidates a diverse pangenome and 15 lateral gene transfer events.</title>
        <authorList>
            <person name="Petersen C."/>
            <person name="Sorensen T."/>
            <person name="Nielsen M.R."/>
            <person name="Sondergaard T.E."/>
            <person name="Sorensen J.L."/>
            <person name="Fitzpatrick D.A."/>
            <person name="Frisvad J.C."/>
            <person name="Nielsen K.L."/>
        </authorList>
    </citation>
    <scope>NUCLEOTIDE SEQUENCE</scope>
    <source>
        <strain evidence="1">IBT 16849</strain>
    </source>
</reference>
<dbReference type="AlphaFoldDB" id="A0A9W9MSH2"/>
<organism evidence="1 2">
    <name type="scientific">Penicillium cf. griseofulvum</name>
    <dbReference type="NCBI Taxonomy" id="2972120"/>
    <lineage>
        <taxon>Eukaryota</taxon>
        <taxon>Fungi</taxon>
        <taxon>Dikarya</taxon>
        <taxon>Ascomycota</taxon>
        <taxon>Pezizomycotina</taxon>
        <taxon>Eurotiomycetes</taxon>
        <taxon>Eurotiomycetidae</taxon>
        <taxon>Eurotiales</taxon>
        <taxon>Aspergillaceae</taxon>
        <taxon>Penicillium</taxon>
    </lineage>
</organism>
<gene>
    <name evidence="1" type="ORF">N7472_003013</name>
</gene>
<proteinExistence type="predicted"/>
<keyword evidence="2" id="KW-1185">Reference proteome</keyword>
<reference evidence="1" key="1">
    <citation type="submission" date="2022-11" db="EMBL/GenBank/DDBJ databases">
        <authorList>
            <person name="Petersen C."/>
        </authorList>
    </citation>
    <scope>NUCLEOTIDE SEQUENCE</scope>
    <source>
        <strain evidence="1">IBT 16849</strain>
    </source>
</reference>